<feature type="region of interest" description="Disordered" evidence="1">
    <location>
        <begin position="1"/>
        <end position="23"/>
    </location>
</feature>
<gene>
    <name evidence="2" type="ORF">GA0070617_1554</name>
</gene>
<dbReference type="STRING" id="683228.GA0070617_1554"/>
<dbReference type="RefSeq" id="WP_229688101.1">
    <property type="nucleotide sequence ID" value="NZ_BMMJ01000001.1"/>
</dbReference>
<protein>
    <recommendedName>
        <fullName evidence="4">Helix-turn-helix domain-containing protein</fullName>
    </recommendedName>
</protein>
<reference evidence="2 3" key="1">
    <citation type="submission" date="2016-06" db="EMBL/GenBank/DDBJ databases">
        <authorList>
            <person name="Kjaerup R.B."/>
            <person name="Dalgaard T.S."/>
            <person name="Juul-Madsen H.R."/>
        </authorList>
    </citation>
    <scope>NUCLEOTIDE SEQUENCE [LARGE SCALE GENOMIC DNA]</scope>
    <source>
        <strain evidence="2 3">DSM 45577</strain>
    </source>
</reference>
<accession>A0A1C6U9F1</accession>
<evidence type="ECO:0000256" key="1">
    <source>
        <dbReference type="SAM" id="MobiDB-lite"/>
    </source>
</evidence>
<name>A0A1C6U9F1_9ACTN</name>
<dbReference type="EMBL" id="FMIA01000002">
    <property type="protein sequence ID" value="SCL50667.1"/>
    <property type="molecule type" value="Genomic_DNA"/>
</dbReference>
<sequence length="130" mass="13914">MNAHTAPDSDPRPTTSHAPAEVPWTAERIRALGAATTLPTAAAVLGISRSQAYRLAATDTFPAPLIRAGSRIIVPVAGLLRLLLLDHPTPPADRRLDAGGMSSVDATTPPPADYTRHRWRHHVEHPGDDQ</sequence>
<dbReference type="AlphaFoldDB" id="A0A1C6U9F1"/>
<evidence type="ECO:0000313" key="2">
    <source>
        <dbReference type="EMBL" id="SCL50667.1"/>
    </source>
</evidence>
<evidence type="ECO:0000313" key="3">
    <source>
        <dbReference type="Proteomes" id="UP000198937"/>
    </source>
</evidence>
<keyword evidence="3" id="KW-1185">Reference proteome</keyword>
<organism evidence="2 3">
    <name type="scientific">Micromonospora yangpuensis</name>
    <dbReference type="NCBI Taxonomy" id="683228"/>
    <lineage>
        <taxon>Bacteria</taxon>
        <taxon>Bacillati</taxon>
        <taxon>Actinomycetota</taxon>
        <taxon>Actinomycetes</taxon>
        <taxon>Micromonosporales</taxon>
        <taxon>Micromonosporaceae</taxon>
        <taxon>Micromonospora</taxon>
    </lineage>
</organism>
<proteinExistence type="predicted"/>
<feature type="region of interest" description="Disordered" evidence="1">
    <location>
        <begin position="90"/>
        <end position="114"/>
    </location>
</feature>
<evidence type="ECO:0008006" key="4">
    <source>
        <dbReference type="Google" id="ProtNLM"/>
    </source>
</evidence>
<dbReference type="Proteomes" id="UP000198937">
    <property type="component" value="Unassembled WGS sequence"/>
</dbReference>